<proteinExistence type="predicted"/>
<dbReference type="EMBL" id="AP027081">
    <property type="protein sequence ID" value="BDU75492.1"/>
    <property type="molecule type" value="Genomic_DNA"/>
</dbReference>
<evidence type="ECO:0000256" key="1">
    <source>
        <dbReference type="SAM" id="SignalP"/>
    </source>
</evidence>
<keyword evidence="1" id="KW-0732">Signal</keyword>
<keyword evidence="3" id="KW-1185">Reference proteome</keyword>
<accession>A0AA48GQ28</accession>
<feature type="chain" id="PRO_5041366982" evidence="1">
    <location>
        <begin position="18"/>
        <end position="133"/>
    </location>
</feature>
<dbReference type="KEGG" id="msea:METESE_04500"/>
<name>A0AA48GQ28_9BACT</name>
<gene>
    <name evidence="2" type="ORF">METESE_04500</name>
</gene>
<evidence type="ECO:0000313" key="2">
    <source>
        <dbReference type="EMBL" id="BDU75492.1"/>
    </source>
</evidence>
<sequence>MKLRHLFLISLASLALRAELAPEVQAKIIKAIVASSGSNKIACSDGSLKGPLEAAGLVVDSSAPIVYTNSPAEARNFKTFGRLIITEKRELANFAAVIIVDDGGRPKIMLNTTNLKTAKVQLSDAVLKIAEKL</sequence>
<evidence type="ECO:0000313" key="3">
    <source>
        <dbReference type="Proteomes" id="UP001228113"/>
    </source>
</evidence>
<dbReference type="Proteomes" id="UP001228113">
    <property type="component" value="Chromosome"/>
</dbReference>
<dbReference type="AlphaFoldDB" id="A0AA48GQ28"/>
<reference evidence="2" key="1">
    <citation type="journal article" date="2023" name="Int. J. Syst. Evol. Microbiol.">
        <title>Mesoterricola silvestris gen. nov., sp. nov., Mesoterricola sediminis sp. nov., Geothrix oryzae sp. nov., Geothrix edaphica sp. nov., Geothrix rubra sp. nov., and Geothrix limicola sp. nov., six novel members of Acidobacteriota isolated from soils.</title>
        <authorList>
            <person name="Itoh H."/>
            <person name="Sugisawa Y."/>
            <person name="Mise K."/>
            <person name="Xu Z."/>
            <person name="Kuniyasu M."/>
            <person name="Ushijima N."/>
            <person name="Kawano K."/>
            <person name="Kobayashi E."/>
            <person name="Shiratori Y."/>
            <person name="Masuda Y."/>
            <person name="Senoo K."/>
        </authorList>
    </citation>
    <scope>NUCLEOTIDE SEQUENCE</scope>
    <source>
        <strain evidence="2">W786</strain>
    </source>
</reference>
<organism evidence="2 3">
    <name type="scientific">Mesoterricola sediminis</name>
    <dbReference type="NCBI Taxonomy" id="2927980"/>
    <lineage>
        <taxon>Bacteria</taxon>
        <taxon>Pseudomonadati</taxon>
        <taxon>Acidobacteriota</taxon>
        <taxon>Holophagae</taxon>
        <taxon>Holophagales</taxon>
        <taxon>Holophagaceae</taxon>
        <taxon>Mesoterricola</taxon>
    </lineage>
</organism>
<dbReference type="RefSeq" id="WP_243330691.1">
    <property type="nucleotide sequence ID" value="NZ_AP027081.1"/>
</dbReference>
<feature type="signal peptide" evidence="1">
    <location>
        <begin position="1"/>
        <end position="17"/>
    </location>
</feature>
<protein>
    <submittedName>
        <fullName evidence="2">Uncharacterized protein</fullName>
    </submittedName>
</protein>